<evidence type="ECO:0000256" key="1">
    <source>
        <dbReference type="SAM" id="Phobius"/>
    </source>
</evidence>
<dbReference type="Gene3D" id="3.40.50.720">
    <property type="entry name" value="NAD(P)-binding Rossmann-like Domain"/>
    <property type="match status" value="1"/>
</dbReference>
<evidence type="ECO:0000259" key="2">
    <source>
        <dbReference type="PROSITE" id="PS51201"/>
    </source>
</evidence>
<keyword evidence="1" id="KW-1133">Transmembrane helix</keyword>
<feature type="transmembrane region" description="Helical" evidence="1">
    <location>
        <begin position="83"/>
        <end position="108"/>
    </location>
</feature>
<keyword evidence="1" id="KW-0812">Transmembrane</keyword>
<reference evidence="4" key="1">
    <citation type="submission" date="2020-05" db="EMBL/GenBank/DDBJ databases">
        <authorList>
            <person name="Chiriac C."/>
            <person name="Salcher M."/>
            <person name="Ghai R."/>
            <person name="Kavagutti S V."/>
        </authorList>
    </citation>
    <scope>NUCLEOTIDE SEQUENCE</scope>
</reference>
<evidence type="ECO:0000313" key="4">
    <source>
        <dbReference type="EMBL" id="CAB4919301.1"/>
    </source>
</evidence>
<dbReference type="InterPro" id="IPR003148">
    <property type="entry name" value="RCK_N"/>
</dbReference>
<organism evidence="4">
    <name type="scientific">freshwater metagenome</name>
    <dbReference type="NCBI Taxonomy" id="449393"/>
    <lineage>
        <taxon>unclassified sequences</taxon>
        <taxon>metagenomes</taxon>
        <taxon>ecological metagenomes</taxon>
    </lineage>
</organism>
<dbReference type="InterPro" id="IPR036291">
    <property type="entry name" value="NAD(P)-bd_dom_sf"/>
</dbReference>
<dbReference type="InterPro" id="IPR036721">
    <property type="entry name" value="RCK_C_sf"/>
</dbReference>
<dbReference type="Pfam" id="PF02254">
    <property type="entry name" value="TrkA_N"/>
    <property type="match status" value="1"/>
</dbReference>
<sequence>MPERRPRHALDSFGPRERTRADLLPFLQRLGWVALVLVVLLTAGTLAYSLFEDVSVWNGFLWSLDTIATEGARNEPDTLAGEITWVVLIVLGVGTLLYALVTVVEVLVSGHLRTLLDERRELRAINSLSNHVIICGFGRVGRQVARDLQAAGERYVVIDQLQEHQDEAFAVGVRFIAGTASDDEHLRQAGIERARALIACVDSDAENVFIVLSARQLNPGLPIIARAASQATEPKLTAAGATRVISPYRTTGSAMARAALTPQIFAAIDVAPEYRLEEIEVEPGSEADGRDIVGVRGEAIVVGVRHADGSFVPQPPGSTPLCGGDVLVALGQPHTLKRLEAALAPRRHAERA</sequence>
<dbReference type="GO" id="GO:0006813">
    <property type="term" value="P:potassium ion transport"/>
    <property type="evidence" value="ECO:0007669"/>
    <property type="project" value="InterPro"/>
</dbReference>
<evidence type="ECO:0000259" key="3">
    <source>
        <dbReference type="PROSITE" id="PS51202"/>
    </source>
</evidence>
<gene>
    <name evidence="4" type="ORF">UFOPK3674_00443</name>
</gene>
<proteinExistence type="predicted"/>
<dbReference type="Gene3D" id="3.30.70.1450">
    <property type="entry name" value="Regulator of K+ conductance, C-terminal domain"/>
    <property type="match status" value="1"/>
</dbReference>
<dbReference type="SUPFAM" id="SSF81324">
    <property type="entry name" value="Voltage-gated potassium channels"/>
    <property type="match status" value="1"/>
</dbReference>
<dbReference type="PANTHER" id="PTHR43833">
    <property type="entry name" value="POTASSIUM CHANNEL PROTEIN 2-RELATED-RELATED"/>
    <property type="match status" value="1"/>
</dbReference>
<dbReference type="InterPro" id="IPR006037">
    <property type="entry name" value="RCK_C"/>
</dbReference>
<keyword evidence="1" id="KW-0472">Membrane</keyword>
<feature type="domain" description="RCK C-terminal" evidence="3">
    <location>
        <begin position="262"/>
        <end position="345"/>
    </location>
</feature>
<protein>
    <submittedName>
        <fullName evidence="4">Unannotated protein</fullName>
    </submittedName>
</protein>
<dbReference type="Gene3D" id="1.10.287.70">
    <property type="match status" value="1"/>
</dbReference>
<dbReference type="Pfam" id="PF02080">
    <property type="entry name" value="TrkA_C"/>
    <property type="match status" value="1"/>
</dbReference>
<dbReference type="PANTHER" id="PTHR43833:SF9">
    <property type="entry name" value="POTASSIUM CHANNEL PROTEIN YUGO-RELATED"/>
    <property type="match status" value="1"/>
</dbReference>
<dbReference type="InterPro" id="IPR050721">
    <property type="entry name" value="Trk_Ktr_HKT_K-transport"/>
</dbReference>
<dbReference type="EMBL" id="CAFBMX010000002">
    <property type="protein sequence ID" value="CAB4919301.1"/>
    <property type="molecule type" value="Genomic_DNA"/>
</dbReference>
<dbReference type="GO" id="GO:0008324">
    <property type="term" value="F:monoatomic cation transmembrane transporter activity"/>
    <property type="evidence" value="ECO:0007669"/>
    <property type="project" value="InterPro"/>
</dbReference>
<dbReference type="AlphaFoldDB" id="A0A6J7HE69"/>
<accession>A0A6J7HE69</accession>
<name>A0A6J7HE69_9ZZZZ</name>
<feature type="transmembrane region" description="Helical" evidence="1">
    <location>
        <begin position="30"/>
        <end position="51"/>
    </location>
</feature>
<dbReference type="SUPFAM" id="SSF51735">
    <property type="entry name" value="NAD(P)-binding Rossmann-fold domains"/>
    <property type="match status" value="1"/>
</dbReference>
<dbReference type="PROSITE" id="PS51202">
    <property type="entry name" value="RCK_C"/>
    <property type="match status" value="1"/>
</dbReference>
<dbReference type="SUPFAM" id="SSF116726">
    <property type="entry name" value="TrkA C-terminal domain-like"/>
    <property type="match status" value="1"/>
</dbReference>
<feature type="domain" description="RCK N-terminal" evidence="2">
    <location>
        <begin position="129"/>
        <end position="246"/>
    </location>
</feature>
<dbReference type="PROSITE" id="PS51201">
    <property type="entry name" value="RCK_N"/>
    <property type="match status" value="1"/>
</dbReference>